<dbReference type="CDD" id="cd00093">
    <property type="entry name" value="HTH_XRE"/>
    <property type="match status" value="1"/>
</dbReference>
<dbReference type="Proteomes" id="UP000260665">
    <property type="component" value="Unassembled WGS sequence"/>
</dbReference>
<dbReference type="PANTHER" id="PTHR46797:SF1">
    <property type="entry name" value="METHYLPHOSPHONATE SYNTHASE"/>
    <property type="match status" value="1"/>
</dbReference>
<feature type="domain" description="HTH cro/C1-type" evidence="2">
    <location>
        <begin position="35"/>
        <end position="89"/>
    </location>
</feature>
<dbReference type="Gene3D" id="1.10.260.40">
    <property type="entry name" value="lambda repressor-like DNA-binding domains"/>
    <property type="match status" value="1"/>
</dbReference>
<dbReference type="SUPFAM" id="SSF47413">
    <property type="entry name" value="lambda repressor-like DNA-binding domains"/>
    <property type="match status" value="1"/>
</dbReference>
<evidence type="ECO:0000256" key="1">
    <source>
        <dbReference type="ARBA" id="ARBA00023125"/>
    </source>
</evidence>
<dbReference type="InterPro" id="IPR010982">
    <property type="entry name" value="Lambda_DNA-bd_dom_sf"/>
</dbReference>
<proteinExistence type="predicted"/>
<organism evidence="3 4">
    <name type="scientific">Rhodoferax lacus</name>
    <dbReference type="NCBI Taxonomy" id="2184758"/>
    <lineage>
        <taxon>Bacteria</taxon>
        <taxon>Pseudomonadati</taxon>
        <taxon>Pseudomonadota</taxon>
        <taxon>Betaproteobacteria</taxon>
        <taxon>Burkholderiales</taxon>
        <taxon>Comamonadaceae</taxon>
        <taxon>Rhodoferax</taxon>
    </lineage>
</organism>
<keyword evidence="1" id="KW-0238">DNA-binding</keyword>
<accession>A0A3E1R5J2</accession>
<evidence type="ECO:0000313" key="4">
    <source>
        <dbReference type="Proteomes" id="UP000260665"/>
    </source>
</evidence>
<name>A0A3E1R5J2_9BURK</name>
<keyword evidence="4" id="KW-1185">Reference proteome</keyword>
<dbReference type="InterPro" id="IPR001387">
    <property type="entry name" value="Cro/C1-type_HTH"/>
</dbReference>
<evidence type="ECO:0000259" key="2">
    <source>
        <dbReference type="PROSITE" id="PS50943"/>
    </source>
</evidence>
<reference evidence="3 4" key="1">
    <citation type="submission" date="2018-05" db="EMBL/GenBank/DDBJ databases">
        <title>Rhodoferax soyangensis sp.nov., isolated from an oligotrophic freshwater lake.</title>
        <authorList>
            <person name="Park M."/>
        </authorList>
    </citation>
    <scope>NUCLEOTIDE SEQUENCE [LARGE SCALE GENOMIC DNA]</scope>
    <source>
        <strain evidence="3 4">IMCC26218</strain>
    </source>
</reference>
<dbReference type="PROSITE" id="PS50943">
    <property type="entry name" value="HTH_CROC1"/>
    <property type="match status" value="1"/>
</dbReference>
<dbReference type="Pfam" id="PF13560">
    <property type="entry name" value="HTH_31"/>
    <property type="match status" value="1"/>
</dbReference>
<dbReference type="EMBL" id="QFZK01000048">
    <property type="protein sequence ID" value="RFO94604.1"/>
    <property type="molecule type" value="Genomic_DNA"/>
</dbReference>
<evidence type="ECO:0000313" key="3">
    <source>
        <dbReference type="EMBL" id="RFO94604.1"/>
    </source>
</evidence>
<dbReference type="PANTHER" id="PTHR46797">
    <property type="entry name" value="HTH-TYPE TRANSCRIPTIONAL REGULATOR"/>
    <property type="match status" value="1"/>
</dbReference>
<dbReference type="GO" id="GO:0005829">
    <property type="term" value="C:cytosol"/>
    <property type="evidence" value="ECO:0007669"/>
    <property type="project" value="TreeGrafter"/>
</dbReference>
<dbReference type="AlphaFoldDB" id="A0A3E1R5J2"/>
<comment type="caution">
    <text evidence="3">The sequence shown here is derived from an EMBL/GenBank/DDBJ whole genome shotgun (WGS) entry which is preliminary data.</text>
</comment>
<protein>
    <submittedName>
        <fullName evidence="3">Transcriptional regulator</fullName>
    </submittedName>
</protein>
<dbReference type="SMART" id="SM00530">
    <property type="entry name" value="HTH_XRE"/>
    <property type="match status" value="1"/>
</dbReference>
<dbReference type="OrthoDB" id="73827at2"/>
<dbReference type="GO" id="GO:0003677">
    <property type="term" value="F:DNA binding"/>
    <property type="evidence" value="ECO:0007669"/>
    <property type="project" value="UniProtKB-KW"/>
</dbReference>
<dbReference type="GO" id="GO:0003700">
    <property type="term" value="F:DNA-binding transcription factor activity"/>
    <property type="evidence" value="ECO:0007669"/>
    <property type="project" value="TreeGrafter"/>
</dbReference>
<gene>
    <name evidence="3" type="ORF">DIC66_22665</name>
</gene>
<sequence>MAITVTLCTETNSRGVCAVEPVNLDTFKVNLGRQIRRLRKESGMSQEALADHCGVFRTYLSRIERGSANPSISIIALLALALGVDVIELFRSDA</sequence>
<dbReference type="InterPro" id="IPR050807">
    <property type="entry name" value="TransReg_Diox_bact_type"/>
</dbReference>
<dbReference type="RefSeq" id="WP_117180451.1">
    <property type="nucleotide sequence ID" value="NZ_QFZK01000048.1"/>
</dbReference>